<gene>
    <name evidence="5" type="ORF">SAMN04488102_102156</name>
</gene>
<evidence type="ECO:0000256" key="3">
    <source>
        <dbReference type="ARBA" id="ARBA00023163"/>
    </source>
</evidence>
<accession>A0A1I1FT03</accession>
<dbReference type="SMART" id="SM00345">
    <property type="entry name" value="HTH_GNTR"/>
    <property type="match status" value="1"/>
</dbReference>
<dbReference type="GO" id="GO:0045892">
    <property type="term" value="P:negative regulation of DNA-templated transcription"/>
    <property type="evidence" value="ECO:0007669"/>
    <property type="project" value="TreeGrafter"/>
</dbReference>
<name>A0A1I1FT03_9LACT</name>
<dbReference type="Gene3D" id="1.10.10.10">
    <property type="entry name" value="Winged helix-like DNA-binding domain superfamily/Winged helix DNA-binding domain"/>
    <property type="match status" value="1"/>
</dbReference>
<dbReference type="PRINTS" id="PR00035">
    <property type="entry name" value="HTHGNTR"/>
</dbReference>
<dbReference type="InterPro" id="IPR036390">
    <property type="entry name" value="WH_DNA-bd_sf"/>
</dbReference>
<reference evidence="6" key="1">
    <citation type="submission" date="2016-10" db="EMBL/GenBank/DDBJ databases">
        <authorList>
            <person name="Varghese N."/>
            <person name="Submissions S."/>
        </authorList>
    </citation>
    <scope>NUCLEOTIDE SEQUENCE [LARGE SCALE GENOMIC DNA]</scope>
    <source>
        <strain evidence="6">DSM 23664</strain>
    </source>
</reference>
<dbReference type="EMBL" id="FOLT01000002">
    <property type="protein sequence ID" value="SFC00100.1"/>
    <property type="molecule type" value="Genomic_DNA"/>
</dbReference>
<feature type="domain" description="HTH gntR-type" evidence="4">
    <location>
        <begin position="1"/>
        <end position="68"/>
    </location>
</feature>
<proteinExistence type="predicted"/>
<dbReference type="OrthoDB" id="9816541at2"/>
<keyword evidence="1" id="KW-0805">Transcription regulation</keyword>
<protein>
    <submittedName>
        <fullName evidence="5">DNA-binding transcriptional regulator, GntR family</fullName>
    </submittedName>
</protein>
<keyword evidence="3" id="KW-0804">Transcription</keyword>
<dbReference type="InterPro" id="IPR000524">
    <property type="entry name" value="Tscrpt_reg_HTH_GntR"/>
</dbReference>
<dbReference type="PANTHER" id="PTHR44846">
    <property type="entry name" value="MANNOSYL-D-GLYCERATE TRANSPORT/METABOLISM SYSTEM REPRESSOR MNGR-RELATED"/>
    <property type="match status" value="1"/>
</dbReference>
<dbReference type="GO" id="GO:0003700">
    <property type="term" value="F:DNA-binding transcription factor activity"/>
    <property type="evidence" value="ECO:0007669"/>
    <property type="project" value="InterPro"/>
</dbReference>
<keyword evidence="2 5" id="KW-0238">DNA-binding</keyword>
<dbReference type="SUPFAM" id="SSF64288">
    <property type="entry name" value="Chorismate lyase-like"/>
    <property type="match status" value="1"/>
</dbReference>
<dbReference type="CDD" id="cd07377">
    <property type="entry name" value="WHTH_GntR"/>
    <property type="match status" value="1"/>
</dbReference>
<dbReference type="Pfam" id="PF00392">
    <property type="entry name" value="GntR"/>
    <property type="match status" value="1"/>
</dbReference>
<dbReference type="InterPro" id="IPR036388">
    <property type="entry name" value="WH-like_DNA-bd_sf"/>
</dbReference>
<dbReference type="SUPFAM" id="SSF46785">
    <property type="entry name" value="Winged helix' DNA-binding domain"/>
    <property type="match status" value="1"/>
</dbReference>
<evidence type="ECO:0000313" key="5">
    <source>
        <dbReference type="EMBL" id="SFC00100.1"/>
    </source>
</evidence>
<evidence type="ECO:0000256" key="1">
    <source>
        <dbReference type="ARBA" id="ARBA00023015"/>
    </source>
</evidence>
<dbReference type="InterPro" id="IPR028978">
    <property type="entry name" value="Chorismate_lyase_/UTRA_dom_sf"/>
</dbReference>
<evidence type="ECO:0000313" key="6">
    <source>
        <dbReference type="Proteomes" id="UP000199612"/>
    </source>
</evidence>
<organism evidence="5 6">
    <name type="scientific">Alkalibacterium subtropicum</name>
    <dbReference type="NCBI Taxonomy" id="753702"/>
    <lineage>
        <taxon>Bacteria</taxon>
        <taxon>Bacillati</taxon>
        <taxon>Bacillota</taxon>
        <taxon>Bacilli</taxon>
        <taxon>Lactobacillales</taxon>
        <taxon>Carnobacteriaceae</taxon>
        <taxon>Alkalibacterium</taxon>
    </lineage>
</organism>
<evidence type="ECO:0000256" key="2">
    <source>
        <dbReference type="ARBA" id="ARBA00023125"/>
    </source>
</evidence>
<evidence type="ECO:0000259" key="4">
    <source>
        <dbReference type="PROSITE" id="PS50949"/>
    </source>
</evidence>
<dbReference type="Gene3D" id="3.40.1410.10">
    <property type="entry name" value="Chorismate lyase-like"/>
    <property type="match status" value="1"/>
</dbReference>
<dbReference type="PROSITE" id="PS50949">
    <property type="entry name" value="HTH_GNTR"/>
    <property type="match status" value="1"/>
</dbReference>
<dbReference type="SMART" id="SM00866">
    <property type="entry name" value="UTRA"/>
    <property type="match status" value="1"/>
</dbReference>
<dbReference type="STRING" id="753702.SAMN04488102_102156"/>
<dbReference type="InterPro" id="IPR050679">
    <property type="entry name" value="Bact_HTH_transcr_reg"/>
</dbReference>
<dbReference type="RefSeq" id="WP_091528473.1">
    <property type="nucleotide sequence ID" value="NZ_FOLT01000002.1"/>
</dbReference>
<keyword evidence="6" id="KW-1185">Reference proteome</keyword>
<dbReference type="Pfam" id="PF07702">
    <property type="entry name" value="UTRA"/>
    <property type="match status" value="1"/>
</dbReference>
<dbReference type="Proteomes" id="UP000199612">
    <property type="component" value="Unassembled WGS sequence"/>
</dbReference>
<sequence>MNKREFIVQDLLSKIYQQDFKDEKLPNQRELAERYQVSRYTIQEAIKRLEEIGIIKTVQGSGMYVQNHYQTSPLVFNTLTRTPYERIASRVLYLDKRKATPEEKQIFQLSESEDIWTFERVRIVDFKIEQIEKSKLPVSLFPDLSKKILEGSIQDYVQSCGYEISHFITSYSPALLTKSQSELLMARKNTPAMKIENRCLLKDGRVYEYSELIAIDYACTYVTPFNKESHQSRKNT</sequence>
<dbReference type="PANTHER" id="PTHR44846:SF4">
    <property type="entry name" value="HTH GNTR-TYPE DOMAIN-CONTAINING PROTEIN"/>
    <property type="match status" value="1"/>
</dbReference>
<dbReference type="GO" id="GO:0003677">
    <property type="term" value="F:DNA binding"/>
    <property type="evidence" value="ECO:0007669"/>
    <property type="project" value="UniProtKB-KW"/>
</dbReference>
<dbReference type="InterPro" id="IPR011663">
    <property type="entry name" value="UTRA"/>
</dbReference>
<dbReference type="AlphaFoldDB" id="A0A1I1FT03"/>